<evidence type="ECO:0000313" key="3">
    <source>
        <dbReference type="EMBL" id="AFC98902.1"/>
    </source>
</evidence>
<evidence type="ECO:0000259" key="2">
    <source>
        <dbReference type="Pfam" id="PF13360"/>
    </source>
</evidence>
<dbReference type="AlphaFoldDB" id="H8I6L0"/>
<keyword evidence="1" id="KW-0812">Transmembrane</keyword>
<dbReference type="SMART" id="SM00564">
    <property type="entry name" value="PQQ"/>
    <property type="match status" value="3"/>
</dbReference>
<gene>
    <name evidence="3" type="ordered locus">Mtc_0130</name>
</gene>
<dbReference type="Pfam" id="PF13412">
    <property type="entry name" value="HTH_24"/>
    <property type="match status" value="1"/>
</dbReference>
<organism evidence="3 4">
    <name type="scientific">Methanocella conradii (strain DSM 24694 / JCM 17849 / CGMCC 1.5162 / HZ254)</name>
    <dbReference type="NCBI Taxonomy" id="1041930"/>
    <lineage>
        <taxon>Archaea</taxon>
        <taxon>Methanobacteriati</taxon>
        <taxon>Methanobacteriota</taxon>
        <taxon>Stenosarchaea group</taxon>
        <taxon>Methanomicrobia</taxon>
        <taxon>Methanocellales</taxon>
        <taxon>Methanocellaceae</taxon>
        <taxon>Methanocella</taxon>
    </lineage>
</organism>
<dbReference type="InterPro" id="IPR036388">
    <property type="entry name" value="WH-like_DNA-bd_sf"/>
</dbReference>
<dbReference type="InterPro" id="IPR015943">
    <property type="entry name" value="WD40/YVTN_repeat-like_dom_sf"/>
</dbReference>
<dbReference type="InterPro" id="IPR011047">
    <property type="entry name" value="Quinoprotein_ADH-like_sf"/>
</dbReference>
<proteinExistence type="predicted"/>
<feature type="transmembrane region" description="Helical" evidence="1">
    <location>
        <begin position="573"/>
        <end position="594"/>
    </location>
</feature>
<dbReference type="EMBL" id="CP003243">
    <property type="protein sequence ID" value="AFC98902.1"/>
    <property type="molecule type" value="Genomic_DNA"/>
</dbReference>
<evidence type="ECO:0000256" key="1">
    <source>
        <dbReference type="SAM" id="Phobius"/>
    </source>
</evidence>
<protein>
    <recommendedName>
        <fullName evidence="2">Pyrrolo-quinoline quinone repeat domain-containing protein</fullName>
    </recommendedName>
</protein>
<dbReference type="InterPro" id="IPR036390">
    <property type="entry name" value="WH_DNA-bd_sf"/>
</dbReference>
<dbReference type="eggNOG" id="arCOG02556">
    <property type="taxonomic scope" value="Archaea"/>
</dbReference>
<feature type="domain" description="Pyrrolo-quinoline quinone repeat" evidence="2">
    <location>
        <begin position="142"/>
        <end position="328"/>
    </location>
</feature>
<dbReference type="eggNOG" id="arCOG02611">
    <property type="taxonomic scope" value="Archaea"/>
</dbReference>
<dbReference type="Proteomes" id="UP000005233">
    <property type="component" value="Chromosome"/>
</dbReference>
<dbReference type="OrthoDB" id="28610at2157"/>
<name>H8I6L0_METCZ</name>
<dbReference type="Pfam" id="PF13360">
    <property type="entry name" value="PQQ_2"/>
    <property type="match status" value="1"/>
</dbReference>
<keyword evidence="4" id="KW-1185">Reference proteome</keyword>
<dbReference type="PANTHER" id="PTHR36216:SF1">
    <property type="entry name" value="HTH ARSR-TYPE DOMAIN-CONTAINING PROTEIN"/>
    <property type="match status" value="1"/>
</dbReference>
<reference evidence="3 4" key="1">
    <citation type="journal article" date="2012" name="J. Bacteriol.">
        <title>Complete genome sequence of a thermophilic methanogen, Methanocella conradii HZ254, isolated from Chinese rice field soil.</title>
        <authorList>
            <person name="Lu Z."/>
            <person name="Lu Y."/>
        </authorList>
    </citation>
    <scope>NUCLEOTIDE SEQUENCE [LARGE SCALE GENOMIC DNA]</scope>
    <source>
        <strain evidence="4">DSM 24694 / JCM 17849 / CGMCC 1.5162 / HZ254</strain>
    </source>
</reference>
<keyword evidence="1" id="KW-0472">Membrane</keyword>
<sequence>MKKSMVFEGAIVTLLLLLTFLMLAMLFSPENTEQVGRLENVRCIMPGTDGTLYVFMDGRIQAIDRAGNELWDYRIPDGWSVCYGWSYQPDVMWSVAGGEYVSPAVCNVTAAAGDPIAFSDGGVLYVYLKPSGSRNSSEPIRGELIAISSDGRRQWALPLDSLRASLSENAYRDREKGPDFSDARVYAANGRVYVFHYYNETVIDREGRVLWSIANVSDPAAIDEEGYVYCVPSREPTPSYPQPFAPYVDRAGVPYVNMTDYRVPSAIIQAYYPNGSLYWTAYPGELLYRQYCGRCTMPLYHNGTLYAPLSSGIAALDRDGTIRWSARLDSIPPFTYLTIFNETRESKGDFRIYGPMPFDSKGNVYMEYVSRDLIPYGNFTGQASKLYLITLSPEGREVSRTCFFADRYVCACDGIGYATNSSLNDHSPYSTAPSLTALASETLMAFNISDSSLLWDYTFPVDDPVLVTVNESSAPEVCYISANGGDGKYGSVIISDASVPEVINGNGMVYAYFRSVNYESPVVFNKTRCAYVSGIYAFDRNGTLCWSRRIGPDVSHLSVAGNGTVYYVSGGRVLVIGMGAVAGFAFSALVYLFLRFICVGTVARAKARMSKNGNRDRIMDFISRNPGSSLYEIVRGTGINLGTARYHLSILGMSHKIVASRIDGKYVRYFTNSDSYSEEAQLIFSLMRRKVTGGMLRLILEKPGISNAEAARELGIKESVVCRCMKELSDKGVIDKGPDGGYFVKEAKREQVAAAMRRI</sequence>
<dbReference type="GeneID" id="25398932"/>
<dbReference type="RefSeq" id="WP_014404741.1">
    <property type="nucleotide sequence ID" value="NC_017034.1"/>
</dbReference>
<dbReference type="PANTHER" id="PTHR36216">
    <property type="entry name" value="TRANSCRIPTIONAL REGULATOR, TRMB"/>
    <property type="match status" value="1"/>
</dbReference>
<dbReference type="SUPFAM" id="SSF46785">
    <property type="entry name" value="Winged helix' DNA-binding domain"/>
    <property type="match status" value="2"/>
</dbReference>
<dbReference type="InterPro" id="IPR018391">
    <property type="entry name" value="PQQ_b-propeller_rpt"/>
</dbReference>
<keyword evidence="1" id="KW-1133">Transmembrane helix</keyword>
<dbReference type="InterPro" id="IPR002372">
    <property type="entry name" value="PQQ_rpt_dom"/>
</dbReference>
<dbReference type="SUPFAM" id="SSF50998">
    <property type="entry name" value="Quinoprotein alcohol dehydrogenase-like"/>
    <property type="match status" value="1"/>
</dbReference>
<dbReference type="KEGG" id="mez:Mtc_0130"/>
<evidence type="ECO:0000313" key="4">
    <source>
        <dbReference type="Proteomes" id="UP000005233"/>
    </source>
</evidence>
<dbReference type="eggNOG" id="arCOG02493">
    <property type="taxonomic scope" value="Archaea"/>
</dbReference>
<dbReference type="STRING" id="1041930.Mtc_0130"/>
<dbReference type="Gene3D" id="1.10.10.10">
    <property type="entry name" value="Winged helix-like DNA-binding domain superfamily/Winged helix DNA-binding domain"/>
    <property type="match status" value="2"/>
</dbReference>
<dbReference type="SUPFAM" id="SSF101898">
    <property type="entry name" value="NHL repeat"/>
    <property type="match status" value="1"/>
</dbReference>
<dbReference type="HOGENOM" id="CLU_379767_0_0_2"/>
<accession>H8I6L0</accession>
<dbReference type="Gene3D" id="2.130.10.10">
    <property type="entry name" value="YVTN repeat-like/Quinoprotein amine dehydrogenase"/>
    <property type="match status" value="2"/>
</dbReference>